<dbReference type="PROSITE" id="PS52016">
    <property type="entry name" value="TONB_DEPENDENT_REC_3"/>
    <property type="match status" value="1"/>
</dbReference>
<dbReference type="InterPro" id="IPR037066">
    <property type="entry name" value="Plug_dom_sf"/>
</dbReference>
<evidence type="ECO:0000256" key="2">
    <source>
        <dbReference type="SAM" id="SignalP"/>
    </source>
</evidence>
<dbReference type="Pfam" id="PF25183">
    <property type="entry name" value="OMP_b-brl_4"/>
    <property type="match status" value="1"/>
</dbReference>
<dbReference type="SUPFAM" id="SSF49464">
    <property type="entry name" value="Carboxypeptidase regulatory domain-like"/>
    <property type="match status" value="1"/>
</dbReference>
<feature type="domain" description="TonB-dependent transporter Oar-like beta-barrel" evidence="3">
    <location>
        <begin position="256"/>
        <end position="313"/>
    </location>
</feature>
<keyword evidence="1" id="KW-1134">Transmembrane beta strand</keyword>
<reference evidence="4" key="1">
    <citation type="submission" date="2020-06" db="EMBL/GenBank/DDBJ databases">
        <title>Legume-microbial interactions unlock mineral nutrients during tropical forest succession.</title>
        <authorList>
            <person name="Epihov D.Z."/>
        </authorList>
    </citation>
    <scope>NUCLEOTIDE SEQUENCE [LARGE SCALE GENOMIC DNA]</scope>
    <source>
        <strain evidence="4">Pan2503</strain>
    </source>
</reference>
<comment type="caution">
    <text evidence="4">The sequence shown here is derived from an EMBL/GenBank/DDBJ whole genome shotgun (WGS) entry which is preliminary data.</text>
</comment>
<dbReference type="AlphaFoldDB" id="A0A7V8SYP7"/>
<evidence type="ECO:0000256" key="1">
    <source>
        <dbReference type="PROSITE-ProRule" id="PRU01360"/>
    </source>
</evidence>
<keyword evidence="1" id="KW-0813">Transport</keyword>
<sequence>MKAKASFLGFLSSRRRRIFFNATWILAFALLTPFAHAQSTGGRIRGTITDPSGGAVVGASVTLINEATHATRDVQTGANGEYIFLEVPVGSYEIDVSSQGFKKYARKGIPLDLNEVVSVDVVLQIGGSTDVVEVTGAPPVIDTSSTQLGAIVNERSSTQLPLNQRDVFQLLQLQPGVQSQIGNNLFYGSDKPGVVTVNGGRGRSNNYSVNGGDSNDLFANLPAVQPSPDSVEEFRVISNTFDAEYGRNSGSVINVVTKSGTNDLHGSVYEFLRNDVLNAHGFTFQPTPKPPFKQNQFGGTLGGPLKKDKTFLF</sequence>
<keyword evidence="1" id="KW-0998">Cell outer membrane</keyword>
<protein>
    <submittedName>
        <fullName evidence="4">Carboxypeptidase regulatory-like domain-containing protein</fullName>
    </submittedName>
</protein>
<feature type="chain" id="PRO_5031147826" evidence="2">
    <location>
        <begin position="38"/>
        <end position="313"/>
    </location>
</feature>
<evidence type="ECO:0000259" key="3">
    <source>
        <dbReference type="Pfam" id="PF25183"/>
    </source>
</evidence>
<keyword evidence="1" id="KW-0812">Transmembrane</keyword>
<feature type="signal peptide" evidence="2">
    <location>
        <begin position="1"/>
        <end position="37"/>
    </location>
</feature>
<feature type="non-terminal residue" evidence="4">
    <location>
        <position position="313"/>
    </location>
</feature>
<keyword evidence="1" id="KW-0472">Membrane</keyword>
<dbReference type="EMBL" id="JACDQQ010001756">
    <property type="protein sequence ID" value="MBA0086942.1"/>
    <property type="molecule type" value="Genomic_DNA"/>
</dbReference>
<dbReference type="Gene3D" id="2.60.40.1120">
    <property type="entry name" value="Carboxypeptidase-like, regulatory domain"/>
    <property type="match status" value="1"/>
</dbReference>
<evidence type="ECO:0000313" key="5">
    <source>
        <dbReference type="Proteomes" id="UP000567293"/>
    </source>
</evidence>
<dbReference type="InterPro" id="IPR008969">
    <property type="entry name" value="CarboxyPept-like_regulatory"/>
</dbReference>
<name>A0A7V8SYP7_9BACT</name>
<dbReference type="Proteomes" id="UP000567293">
    <property type="component" value="Unassembled WGS sequence"/>
</dbReference>
<dbReference type="GO" id="GO:0004180">
    <property type="term" value="F:carboxypeptidase activity"/>
    <property type="evidence" value="ECO:0007669"/>
    <property type="project" value="UniProtKB-KW"/>
</dbReference>
<keyword evidence="5" id="KW-1185">Reference proteome</keyword>
<dbReference type="SUPFAM" id="SSF56935">
    <property type="entry name" value="Porins"/>
    <property type="match status" value="1"/>
</dbReference>
<dbReference type="Pfam" id="PF13620">
    <property type="entry name" value="CarboxypepD_reg"/>
    <property type="match status" value="1"/>
</dbReference>
<dbReference type="Gene3D" id="2.170.130.10">
    <property type="entry name" value="TonB-dependent receptor, plug domain"/>
    <property type="match status" value="1"/>
</dbReference>
<evidence type="ECO:0000313" key="4">
    <source>
        <dbReference type="EMBL" id="MBA0086942.1"/>
    </source>
</evidence>
<comment type="subcellular location">
    <subcellularLocation>
        <location evidence="1">Cell outer membrane</location>
        <topology evidence="1">Multi-pass membrane protein</topology>
    </subcellularLocation>
</comment>
<proteinExistence type="inferred from homology"/>
<accession>A0A7V8SYP7</accession>
<comment type="similarity">
    <text evidence="1">Belongs to the TonB-dependent receptor family.</text>
</comment>
<keyword evidence="2" id="KW-0732">Signal</keyword>
<dbReference type="InterPro" id="IPR039426">
    <property type="entry name" value="TonB-dep_rcpt-like"/>
</dbReference>
<organism evidence="4 5">
    <name type="scientific">Candidatus Acidiferrum panamense</name>
    <dbReference type="NCBI Taxonomy" id="2741543"/>
    <lineage>
        <taxon>Bacteria</taxon>
        <taxon>Pseudomonadati</taxon>
        <taxon>Acidobacteriota</taxon>
        <taxon>Terriglobia</taxon>
        <taxon>Candidatus Acidiferrales</taxon>
        <taxon>Candidatus Acidiferrum</taxon>
    </lineage>
</organism>
<dbReference type="GO" id="GO:0009279">
    <property type="term" value="C:cell outer membrane"/>
    <property type="evidence" value="ECO:0007669"/>
    <property type="project" value="UniProtKB-SubCell"/>
</dbReference>
<dbReference type="InterPro" id="IPR057601">
    <property type="entry name" value="Oar-like_b-barrel"/>
</dbReference>
<gene>
    <name evidence="4" type="ORF">HRJ53_18325</name>
</gene>